<gene>
    <name evidence="1" type="ORF">R1sor_024771</name>
</gene>
<name>A0ABD3GUL3_9MARC</name>
<evidence type="ECO:0008006" key="3">
    <source>
        <dbReference type="Google" id="ProtNLM"/>
    </source>
</evidence>
<comment type="caution">
    <text evidence="1">The sequence shown here is derived from an EMBL/GenBank/DDBJ whole genome shotgun (WGS) entry which is preliminary data.</text>
</comment>
<dbReference type="AlphaFoldDB" id="A0ABD3GUL3"/>
<protein>
    <recommendedName>
        <fullName evidence="3">DELLA protein</fullName>
    </recommendedName>
</protein>
<dbReference type="EMBL" id="JBJQOH010000007">
    <property type="protein sequence ID" value="KAL3681815.1"/>
    <property type="molecule type" value="Genomic_DNA"/>
</dbReference>
<accession>A0ABD3GUL3</accession>
<evidence type="ECO:0000313" key="1">
    <source>
        <dbReference type="EMBL" id="KAL3681815.1"/>
    </source>
</evidence>
<evidence type="ECO:0000313" key="2">
    <source>
        <dbReference type="Proteomes" id="UP001633002"/>
    </source>
</evidence>
<keyword evidence="2" id="KW-1185">Reference proteome</keyword>
<reference evidence="1 2" key="1">
    <citation type="submission" date="2024-09" db="EMBL/GenBank/DDBJ databases">
        <title>Chromosome-scale assembly of Riccia sorocarpa.</title>
        <authorList>
            <person name="Paukszto L."/>
        </authorList>
    </citation>
    <scope>NUCLEOTIDE SEQUENCE [LARGE SCALE GENOMIC DNA]</scope>
    <source>
        <strain evidence="1">LP-2024</strain>
        <tissue evidence="1">Aerial parts of the thallus</tissue>
    </source>
</reference>
<sequence length="145" mass="15913">MAEEDANGLTLKDRMEIINRDEICYNLELVLSAMYEADRTLAIGFQADNIMAMREAFRSVHGTLQCARPVLWRGMAGVDQALSPGVKSQVPSWKKLFEKAENAAQMTANVLQNHGIPTFSKLFETGSALSMANGDDCSCVRLPSA</sequence>
<proteinExistence type="predicted"/>
<organism evidence="1 2">
    <name type="scientific">Riccia sorocarpa</name>
    <dbReference type="NCBI Taxonomy" id="122646"/>
    <lineage>
        <taxon>Eukaryota</taxon>
        <taxon>Viridiplantae</taxon>
        <taxon>Streptophyta</taxon>
        <taxon>Embryophyta</taxon>
        <taxon>Marchantiophyta</taxon>
        <taxon>Marchantiopsida</taxon>
        <taxon>Marchantiidae</taxon>
        <taxon>Marchantiales</taxon>
        <taxon>Ricciaceae</taxon>
        <taxon>Riccia</taxon>
    </lineage>
</organism>
<dbReference type="Proteomes" id="UP001633002">
    <property type="component" value="Unassembled WGS sequence"/>
</dbReference>